<evidence type="ECO:0000313" key="3">
    <source>
        <dbReference type="Proteomes" id="UP000185434"/>
    </source>
</evidence>
<reference evidence="2 3" key="1">
    <citation type="submission" date="2014-08" db="EMBL/GenBank/DDBJ databases">
        <title>Complete genome sequence of Corynebacterium frankenforstense ST18(T) (=DSM 45800(T)), isolated from raw cow milk.</title>
        <authorList>
            <person name="Ruckert C."/>
            <person name="Albersmeier A."/>
            <person name="Winkler A."/>
            <person name="Lipski A."/>
            <person name="Kalinowski J."/>
        </authorList>
    </citation>
    <scope>NUCLEOTIDE SEQUENCE [LARGE SCALE GENOMIC DNA]</scope>
    <source>
        <strain evidence="2 3">ST18</strain>
    </source>
</reference>
<sequence length="116" mass="12016">MPAGLRVGGAFLGVAAVALLLLVLDVVGEGVGSPFEFTPRVLTILLAGALLGAFATTRRDEPGSRAKVIALIVAVLLVVASRFLPPEPAYATAQHWVLGLVVVAGVCAWLIRRSFA</sequence>
<dbReference type="Proteomes" id="UP000185434">
    <property type="component" value="Chromosome"/>
</dbReference>
<evidence type="ECO:0000313" key="2">
    <source>
        <dbReference type="EMBL" id="APT88825.1"/>
    </source>
</evidence>
<feature type="transmembrane region" description="Helical" evidence="1">
    <location>
        <begin position="38"/>
        <end position="56"/>
    </location>
</feature>
<organism evidence="2 3">
    <name type="scientific">Corynebacterium frankenforstense DSM 45800</name>
    <dbReference type="NCBI Taxonomy" id="1437875"/>
    <lineage>
        <taxon>Bacteria</taxon>
        <taxon>Bacillati</taxon>
        <taxon>Actinomycetota</taxon>
        <taxon>Actinomycetes</taxon>
        <taxon>Mycobacteriales</taxon>
        <taxon>Corynebacteriaceae</taxon>
        <taxon>Corynebacterium</taxon>
    </lineage>
</organism>
<accession>A0A1L7CSI3</accession>
<keyword evidence="3" id="KW-1185">Reference proteome</keyword>
<dbReference type="AlphaFoldDB" id="A0A1L7CSI3"/>
<dbReference type="EMBL" id="CP009247">
    <property type="protein sequence ID" value="APT88825.1"/>
    <property type="molecule type" value="Genomic_DNA"/>
</dbReference>
<dbReference type="KEGG" id="cfk:CFRA_05735"/>
<protein>
    <submittedName>
        <fullName evidence="2">Uncharacterized protein</fullName>
    </submittedName>
</protein>
<proteinExistence type="predicted"/>
<keyword evidence="1" id="KW-0472">Membrane</keyword>
<keyword evidence="1" id="KW-0812">Transmembrane</keyword>
<feature type="transmembrane region" description="Helical" evidence="1">
    <location>
        <begin position="91"/>
        <end position="111"/>
    </location>
</feature>
<gene>
    <name evidence="2" type="ORF">CFRA_05735</name>
</gene>
<keyword evidence="1" id="KW-1133">Transmembrane helix</keyword>
<name>A0A1L7CSI3_9CORY</name>
<evidence type="ECO:0000256" key="1">
    <source>
        <dbReference type="SAM" id="Phobius"/>
    </source>
</evidence>
<feature type="transmembrane region" description="Helical" evidence="1">
    <location>
        <begin position="68"/>
        <end position="85"/>
    </location>
</feature>